<evidence type="ECO:0000256" key="1">
    <source>
        <dbReference type="SAM" id="MobiDB-lite"/>
    </source>
</evidence>
<feature type="compositionally biased region" description="Low complexity" evidence="1">
    <location>
        <begin position="156"/>
        <end position="173"/>
    </location>
</feature>
<organism evidence="2 3">
    <name type="scientific">Polarella glacialis</name>
    <name type="common">Dinoflagellate</name>
    <dbReference type="NCBI Taxonomy" id="89957"/>
    <lineage>
        <taxon>Eukaryota</taxon>
        <taxon>Sar</taxon>
        <taxon>Alveolata</taxon>
        <taxon>Dinophyceae</taxon>
        <taxon>Suessiales</taxon>
        <taxon>Suessiaceae</taxon>
        <taxon>Polarella</taxon>
    </lineage>
</organism>
<sequence length="206" mass="23100">MQAVKQGLLEEVTRLVTALGEEVNEAESKEFETLNQVKALRARKQEAAKATAQRRAEVQELQDVFVLLEMEAARYSKQRENAASFESEQDAKRQKIDELQQVVTDAKKAQDELRQREREAREAMRKLLKEQKQLSHIGPFGRRQRDSQKAKVGAVPDSSNDAAPAVDANSAAPAVDLMPVKKEVMQAFGKARAPVTEVMLIEDSQE</sequence>
<dbReference type="OrthoDB" id="449407at2759"/>
<comment type="caution">
    <text evidence="2">The sequence shown here is derived from an EMBL/GenBank/DDBJ whole genome shotgun (WGS) entry which is preliminary data.</text>
</comment>
<gene>
    <name evidence="2" type="ORF">PGLA1383_LOCUS56771</name>
</gene>
<proteinExistence type="predicted"/>
<evidence type="ECO:0000313" key="2">
    <source>
        <dbReference type="EMBL" id="CAE8642254.1"/>
    </source>
</evidence>
<dbReference type="AlphaFoldDB" id="A0A813HXX4"/>
<accession>A0A813HXX4</accession>
<dbReference type="EMBL" id="CAJNNV010033138">
    <property type="protein sequence ID" value="CAE8642254.1"/>
    <property type="molecule type" value="Genomic_DNA"/>
</dbReference>
<evidence type="ECO:0000313" key="3">
    <source>
        <dbReference type="Proteomes" id="UP000654075"/>
    </source>
</evidence>
<feature type="region of interest" description="Disordered" evidence="1">
    <location>
        <begin position="107"/>
        <end position="173"/>
    </location>
</feature>
<reference evidence="2" key="1">
    <citation type="submission" date="2021-02" db="EMBL/GenBank/DDBJ databases">
        <authorList>
            <person name="Dougan E. K."/>
            <person name="Rhodes N."/>
            <person name="Thang M."/>
            <person name="Chan C."/>
        </authorList>
    </citation>
    <scope>NUCLEOTIDE SEQUENCE</scope>
</reference>
<protein>
    <submittedName>
        <fullName evidence="2">Uncharacterized protein</fullName>
    </submittedName>
</protein>
<name>A0A813HXX4_POLGL</name>
<keyword evidence="3" id="KW-1185">Reference proteome</keyword>
<dbReference type="Proteomes" id="UP000654075">
    <property type="component" value="Unassembled WGS sequence"/>
</dbReference>
<feature type="compositionally biased region" description="Basic and acidic residues" evidence="1">
    <location>
        <begin position="107"/>
        <end position="133"/>
    </location>
</feature>